<evidence type="ECO:0000313" key="1">
    <source>
        <dbReference type="EMBL" id="ODG92761.1"/>
    </source>
</evidence>
<name>A0ABX2ZSL5_9BACI</name>
<sequence length="187" mass="22040">MQFKHRSQLFQKQPRAFTIGAIEEINDEWVFFDDETDEAFLLEDLIDEDFEVSINEEWVPASLKNGNFLIQYSRKKKLQNGDILRIQRKLLYSFDSLLKNLTDESFYTLAYLLNTHSFSLYDCLYCHNFLSFQPEGSPSEGVNFIVFDNGELVCSVYHQFRISSEEQNHRFELTKATGNRYLLTQLS</sequence>
<accession>A0ABX2ZSL5</accession>
<organism evidence="1 2">
    <name type="scientific">Gottfriedia luciferensis</name>
    <dbReference type="NCBI Taxonomy" id="178774"/>
    <lineage>
        <taxon>Bacteria</taxon>
        <taxon>Bacillati</taxon>
        <taxon>Bacillota</taxon>
        <taxon>Bacilli</taxon>
        <taxon>Bacillales</taxon>
        <taxon>Bacillaceae</taxon>
        <taxon>Gottfriedia</taxon>
    </lineage>
</organism>
<dbReference type="Proteomes" id="UP000094580">
    <property type="component" value="Unassembled WGS sequence"/>
</dbReference>
<proteinExistence type="predicted"/>
<comment type="caution">
    <text evidence="1">The sequence shown here is derived from an EMBL/GenBank/DDBJ whole genome shotgun (WGS) entry which is preliminary data.</text>
</comment>
<reference evidence="1 2" key="1">
    <citation type="submission" date="2016-07" db="EMBL/GenBank/DDBJ databases">
        <authorList>
            <person name="Townsley L."/>
            <person name="Shank E.A."/>
        </authorList>
    </citation>
    <scope>NUCLEOTIDE SEQUENCE [LARGE SCALE GENOMIC DNA]</scope>
    <source>
        <strain evidence="1 2">CH01</strain>
    </source>
</reference>
<protein>
    <recommendedName>
        <fullName evidence="3">DUF2777 domain-containing protein</fullName>
    </recommendedName>
</protein>
<dbReference type="RefSeq" id="WP_069032961.1">
    <property type="nucleotide sequence ID" value="NZ_MDKC01000005.1"/>
</dbReference>
<dbReference type="InterPro" id="IPR024488">
    <property type="entry name" value="DUF2777"/>
</dbReference>
<evidence type="ECO:0008006" key="3">
    <source>
        <dbReference type="Google" id="ProtNLM"/>
    </source>
</evidence>
<evidence type="ECO:0000313" key="2">
    <source>
        <dbReference type="Proteomes" id="UP000094580"/>
    </source>
</evidence>
<dbReference type="EMBL" id="MDKC01000005">
    <property type="protein sequence ID" value="ODG92761.1"/>
    <property type="molecule type" value="Genomic_DNA"/>
</dbReference>
<keyword evidence="2" id="KW-1185">Reference proteome</keyword>
<dbReference type="Pfam" id="PF10949">
    <property type="entry name" value="DUF2777"/>
    <property type="match status" value="1"/>
</dbReference>
<gene>
    <name evidence="1" type="ORF">BED47_17725</name>
</gene>